<keyword evidence="3" id="KW-1185">Reference proteome</keyword>
<accession>W9CM73</accession>
<dbReference type="AlphaFoldDB" id="W9CM73"/>
<keyword evidence="1" id="KW-0472">Membrane</keyword>
<dbReference type="EMBL" id="AYSA01000176">
    <property type="protein sequence ID" value="ESZ95630.1"/>
    <property type="molecule type" value="Genomic_DNA"/>
</dbReference>
<keyword evidence="1" id="KW-1133">Transmembrane helix</keyword>
<keyword evidence="1" id="KW-0812">Transmembrane</keyword>
<sequence>MQQHRSRDERESFKEIIFSNTLRLARLGFSNRPSILDLIEANLASPRLPTFQQLHLHLRLSVPTAGYFMNNPCSVHRNCDRWNLNRRYGPGACPRIRYLICSGPAWPANPNCQISPKNTIEDPAKQPQQAENIQLISQPSFADASDHAFDQVVAGALHADQDNPGESQMNSPSTALGYVVQLHTLTVMRHAPAWATCWELEVIDDNIACTGDLENKNALDGLYHSRSIFVLRIYEEVIISGGYFMSIIPLAVICIAVNLLHDPANRIGNEKARLQSSKRISGMKWLFQVKMGFLRSQIIDYNNCFNHKRDFVHQGAVKSTVRLFRREYIGIDSRYKSKYDAAYDFGRIDMNLPSVDLRRRVSYHPARMWHSRRLASDEMHP</sequence>
<proteinExistence type="predicted"/>
<evidence type="ECO:0000313" key="2">
    <source>
        <dbReference type="EMBL" id="ESZ95630.1"/>
    </source>
</evidence>
<comment type="caution">
    <text evidence="2">The sequence shown here is derived from an EMBL/GenBank/DDBJ whole genome shotgun (WGS) entry which is preliminary data.</text>
</comment>
<evidence type="ECO:0000256" key="1">
    <source>
        <dbReference type="SAM" id="Phobius"/>
    </source>
</evidence>
<organism evidence="2 3">
    <name type="scientific">Sclerotinia borealis (strain F-4128)</name>
    <dbReference type="NCBI Taxonomy" id="1432307"/>
    <lineage>
        <taxon>Eukaryota</taxon>
        <taxon>Fungi</taxon>
        <taxon>Dikarya</taxon>
        <taxon>Ascomycota</taxon>
        <taxon>Pezizomycotina</taxon>
        <taxon>Leotiomycetes</taxon>
        <taxon>Helotiales</taxon>
        <taxon>Sclerotiniaceae</taxon>
        <taxon>Sclerotinia</taxon>
    </lineage>
</organism>
<dbReference type="Proteomes" id="UP000019487">
    <property type="component" value="Unassembled WGS sequence"/>
</dbReference>
<reference evidence="2 3" key="1">
    <citation type="journal article" date="2014" name="Genome Announc.">
        <title>Draft genome sequence of Sclerotinia borealis, a psychrophilic plant pathogenic fungus.</title>
        <authorList>
            <person name="Mardanov A.V."/>
            <person name="Beletsky A.V."/>
            <person name="Kadnikov V.V."/>
            <person name="Ignatov A.N."/>
            <person name="Ravin N.V."/>
        </authorList>
    </citation>
    <scope>NUCLEOTIDE SEQUENCE [LARGE SCALE GENOMIC DNA]</scope>
    <source>
        <strain evidence="3">F-4157</strain>
    </source>
</reference>
<evidence type="ECO:0000313" key="3">
    <source>
        <dbReference type="Proteomes" id="UP000019487"/>
    </source>
</evidence>
<name>W9CM73_SCLBF</name>
<dbReference type="HOGENOM" id="CLU_725955_0_0_1"/>
<feature type="transmembrane region" description="Helical" evidence="1">
    <location>
        <begin position="237"/>
        <end position="260"/>
    </location>
</feature>
<gene>
    <name evidence="2" type="ORF">SBOR_3978</name>
</gene>
<protein>
    <submittedName>
        <fullName evidence="2">Uncharacterized protein</fullName>
    </submittedName>
</protein>